<name>A0A0A0DE76_9STRE</name>
<dbReference type="STRING" id="176090.SSIN_1158"/>
<protein>
    <submittedName>
        <fullName evidence="2">Uncharacterized protein</fullName>
    </submittedName>
</protein>
<feature type="transmembrane region" description="Helical" evidence="1">
    <location>
        <begin position="14"/>
        <end position="40"/>
    </location>
</feature>
<dbReference type="AlphaFoldDB" id="A0A0A0DE76"/>
<accession>A0A0A0DE76</accession>
<gene>
    <name evidence="2" type="ORF">SSIN_1158</name>
</gene>
<evidence type="ECO:0000313" key="3">
    <source>
        <dbReference type="Proteomes" id="UP000030019"/>
    </source>
</evidence>
<organism evidence="2 3">
    <name type="scientific">Streptococcus sinensis</name>
    <dbReference type="NCBI Taxonomy" id="176090"/>
    <lineage>
        <taxon>Bacteria</taxon>
        <taxon>Bacillati</taxon>
        <taxon>Bacillota</taxon>
        <taxon>Bacilli</taxon>
        <taxon>Lactobacillales</taxon>
        <taxon>Streptococcaceae</taxon>
        <taxon>Streptococcus</taxon>
    </lineage>
</organism>
<comment type="caution">
    <text evidence="2">The sequence shown here is derived from an EMBL/GenBank/DDBJ whole genome shotgun (WGS) entry which is preliminary data.</text>
</comment>
<sequence>MIIFVSIKKLVQTFWWLIVAIALYIFYQSIGLSMFFLLVIGLLALKFVPVLVLPILIIALGAHFSGGFSFIADLIVWGFWGLVSWPICFAFAESIRTSIERKKQENK</sequence>
<keyword evidence="1" id="KW-0472">Membrane</keyword>
<keyword evidence="3" id="KW-1185">Reference proteome</keyword>
<evidence type="ECO:0000313" key="2">
    <source>
        <dbReference type="EMBL" id="KGM37016.1"/>
    </source>
</evidence>
<dbReference type="PATRIC" id="fig|176090.4.peg.1123"/>
<dbReference type="Proteomes" id="UP000030019">
    <property type="component" value="Unassembled WGS sequence"/>
</dbReference>
<reference evidence="2 3" key="1">
    <citation type="submission" date="2014-06" db="EMBL/GenBank/DDBJ databases">
        <authorList>
            <person name="Teng J.L."/>
            <person name="Huang Y."/>
            <person name="Tse H."/>
            <person name="Lau S.K."/>
            <person name="Woo P.C."/>
        </authorList>
    </citation>
    <scope>NUCLEOTIDE SEQUENCE [LARGE SCALE GENOMIC DNA]</scope>
    <source>
        <strain evidence="2 3">HKU4</strain>
    </source>
</reference>
<dbReference type="RefSeq" id="WP_037616710.1">
    <property type="nucleotide sequence ID" value="NZ_JASKOR010000007.1"/>
</dbReference>
<dbReference type="EMBL" id="JPEN01000068">
    <property type="protein sequence ID" value="KGM37016.1"/>
    <property type="molecule type" value="Genomic_DNA"/>
</dbReference>
<feature type="transmembrane region" description="Helical" evidence="1">
    <location>
        <begin position="74"/>
        <end position="92"/>
    </location>
</feature>
<feature type="transmembrane region" description="Helical" evidence="1">
    <location>
        <begin position="47"/>
        <end position="68"/>
    </location>
</feature>
<proteinExistence type="predicted"/>
<keyword evidence="1" id="KW-0812">Transmembrane</keyword>
<keyword evidence="1" id="KW-1133">Transmembrane helix</keyword>
<evidence type="ECO:0000256" key="1">
    <source>
        <dbReference type="SAM" id="Phobius"/>
    </source>
</evidence>